<dbReference type="EMBL" id="WBUI01000050">
    <property type="protein sequence ID" value="KAB2928435.1"/>
    <property type="molecule type" value="Genomic_DNA"/>
</dbReference>
<comment type="caution">
    <text evidence="1">The sequence shown here is derived from an EMBL/GenBank/DDBJ whole genome shotgun (WGS) entry which is preliminary data.</text>
</comment>
<dbReference type="InterPro" id="IPR007709">
    <property type="entry name" value="N-FG_amidohydro"/>
</dbReference>
<organism evidence="1 2">
    <name type="scientific">Leptonema illini</name>
    <dbReference type="NCBI Taxonomy" id="183"/>
    <lineage>
        <taxon>Bacteria</taxon>
        <taxon>Pseudomonadati</taxon>
        <taxon>Spirochaetota</taxon>
        <taxon>Spirochaetia</taxon>
        <taxon>Leptospirales</taxon>
        <taxon>Leptospiraceae</taxon>
        <taxon>Leptonema</taxon>
    </lineage>
</organism>
<dbReference type="Proteomes" id="UP000460298">
    <property type="component" value="Unassembled WGS sequence"/>
</dbReference>
<dbReference type="AlphaFoldDB" id="A0A833LUL5"/>
<dbReference type="Pfam" id="PF05013">
    <property type="entry name" value="FGase"/>
    <property type="match status" value="1"/>
</dbReference>
<accession>A0A833LUL5</accession>
<dbReference type="Gene3D" id="3.40.630.40">
    <property type="entry name" value="Zn-dependent exopeptidases"/>
    <property type="match status" value="1"/>
</dbReference>
<evidence type="ECO:0000313" key="1">
    <source>
        <dbReference type="EMBL" id="KAB2928435.1"/>
    </source>
</evidence>
<reference evidence="1 2" key="1">
    <citation type="submission" date="2019-10" db="EMBL/GenBank/DDBJ databases">
        <title>Extracellular Electron Transfer in a Candidatus Methanoperedens spp. Enrichment Culture.</title>
        <authorList>
            <person name="Berger S."/>
            <person name="Rangel Shaw D."/>
            <person name="Berben T."/>
            <person name="In 'T Zandt M."/>
            <person name="Frank J."/>
            <person name="Reimann J."/>
            <person name="Jetten M.S.M."/>
            <person name="Welte C.U."/>
        </authorList>
    </citation>
    <scope>NUCLEOTIDE SEQUENCE [LARGE SCALE GENOMIC DNA]</scope>
    <source>
        <strain evidence="1">SB12</strain>
    </source>
</reference>
<sequence length="250" mass="28611">MKCEILISCEHAVADIPTDFLDCFRSSQAERALNSHRGFDEGALDLALFLRERLSIKRPNCFHAGTASRLLIDLNRSETHRALFSDFTRNLPPDKKSRLIAEYHRPYRTGIIEALKSRIAAGKTVVHLSVHSFTPVLNGKVRRPDIALLYDPRRKNEKIFADLWIDTLKQESTERALPIQTGRNDPYRGTADGCTTAMRRLFSADRYIGFEIEINQRLLTQIQGTGEGFRVFPDEIKNLVERSLLLAMRR</sequence>
<proteinExistence type="predicted"/>
<dbReference type="GO" id="GO:0016787">
    <property type="term" value="F:hydrolase activity"/>
    <property type="evidence" value="ECO:0007669"/>
    <property type="project" value="UniProtKB-KW"/>
</dbReference>
<name>A0A833LUL5_9LEPT</name>
<keyword evidence="1" id="KW-0378">Hydrolase</keyword>
<dbReference type="SUPFAM" id="SSF53187">
    <property type="entry name" value="Zn-dependent exopeptidases"/>
    <property type="match status" value="1"/>
</dbReference>
<evidence type="ECO:0000313" key="2">
    <source>
        <dbReference type="Proteomes" id="UP000460298"/>
    </source>
</evidence>
<protein>
    <submittedName>
        <fullName evidence="1">N-formylglutamate amidohydrolase</fullName>
    </submittedName>
</protein>
<gene>
    <name evidence="1" type="ORF">F9K24_21945</name>
</gene>